<reference evidence="8 9" key="1">
    <citation type="journal article" date="2012" name="PLoS Pathog.">
        <title>Diverse lifestyles and strategies of plant pathogenesis encoded in the genomes of eighteen Dothideomycetes fungi.</title>
        <authorList>
            <person name="Ohm R.A."/>
            <person name="Feau N."/>
            <person name="Henrissat B."/>
            <person name="Schoch C.L."/>
            <person name="Horwitz B.A."/>
            <person name="Barry K.W."/>
            <person name="Condon B.J."/>
            <person name="Copeland A.C."/>
            <person name="Dhillon B."/>
            <person name="Glaser F."/>
            <person name="Hesse C.N."/>
            <person name="Kosti I."/>
            <person name="LaButti K."/>
            <person name="Lindquist E.A."/>
            <person name="Lucas S."/>
            <person name="Salamov A.A."/>
            <person name="Bradshaw R.E."/>
            <person name="Ciuffetti L."/>
            <person name="Hamelin R.C."/>
            <person name="Kema G.H.J."/>
            <person name="Lawrence C."/>
            <person name="Scott J.A."/>
            <person name="Spatafora J.W."/>
            <person name="Turgeon B.G."/>
            <person name="de Wit P.J.G.M."/>
            <person name="Zhong S."/>
            <person name="Goodwin S.B."/>
            <person name="Grigoriev I.V."/>
        </authorList>
    </citation>
    <scope>NUCLEOTIDE SEQUENCE [LARGE SCALE GENOMIC DNA]</scope>
    <source>
        <strain evidence="9">28A</strain>
    </source>
</reference>
<evidence type="ECO:0000256" key="1">
    <source>
        <dbReference type="ARBA" id="ARBA00004141"/>
    </source>
</evidence>
<dbReference type="PANTHER" id="PTHR23502:SF68">
    <property type="entry name" value="MULTIDRUG TRANSPORTER, PUTATIVE (AFU_ORTHOLOGUE AFUA_3G01120)-RELATED"/>
    <property type="match status" value="1"/>
</dbReference>
<evidence type="ECO:0000313" key="8">
    <source>
        <dbReference type="EMBL" id="EOA91101.1"/>
    </source>
</evidence>
<evidence type="ECO:0000256" key="2">
    <source>
        <dbReference type="ARBA" id="ARBA00008335"/>
    </source>
</evidence>
<feature type="transmembrane region" description="Helical" evidence="6">
    <location>
        <begin position="483"/>
        <end position="504"/>
    </location>
</feature>
<keyword evidence="3 6" id="KW-0812">Transmembrane</keyword>
<accession>R0J2Y8</accession>
<feature type="transmembrane region" description="Helical" evidence="6">
    <location>
        <begin position="138"/>
        <end position="157"/>
    </location>
</feature>
<evidence type="ECO:0000256" key="5">
    <source>
        <dbReference type="ARBA" id="ARBA00023136"/>
    </source>
</evidence>
<dbReference type="eggNOG" id="KOG0255">
    <property type="taxonomic scope" value="Eukaryota"/>
</dbReference>
<dbReference type="GeneID" id="19404154"/>
<comment type="similarity">
    <text evidence="2">Belongs to the major facilitator superfamily.</text>
</comment>
<dbReference type="STRING" id="671987.R0J2Y8"/>
<dbReference type="Gene3D" id="1.20.1250.20">
    <property type="entry name" value="MFS general substrate transporter like domains"/>
    <property type="match status" value="1"/>
</dbReference>
<dbReference type="EMBL" id="KB908482">
    <property type="protein sequence ID" value="EOA91101.1"/>
    <property type="molecule type" value="Genomic_DNA"/>
</dbReference>
<dbReference type="PANTHER" id="PTHR23502">
    <property type="entry name" value="MAJOR FACILITATOR SUPERFAMILY"/>
    <property type="match status" value="1"/>
</dbReference>
<dbReference type="RefSeq" id="XP_008021320.1">
    <property type="nucleotide sequence ID" value="XM_008023129.1"/>
</dbReference>
<dbReference type="Pfam" id="PF07690">
    <property type="entry name" value="MFS_1"/>
    <property type="match status" value="1"/>
</dbReference>
<dbReference type="Proteomes" id="UP000016935">
    <property type="component" value="Unassembled WGS sequence"/>
</dbReference>
<organism evidence="8 9">
    <name type="scientific">Exserohilum turcicum (strain 28A)</name>
    <name type="common">Northern leaf blight fungus</name>
    <name type="synonym">Setosphaeria turcica</name>
    <dbReference type="NCBI Taxonomy" id="671987"/>
    <lineage>
        <taxon>Eukaryota</taxon>
        <taxon>Fungi</taxon>
        <taxon>Dikarya</taxon>
        <taxon>Ascomycota</taxon>
        <taxon>Pezizomycotina</taxon>
        <taxon>Dothideomycetes</taxon>
        <taxon>Pleosporomycetidae</taxon>
        <taxon>Pleosporales</taxon>
        <taxon>Pleosporineae</taxon>
        <taxon>Pleosporaceae</taxon>
        <taxon>Exserohilum</taxon>
    </lineage>
</organism>
<name>R0J2Y8_EXST2</name>
<dbReference type="GO" id="GO:0022857">
    <property type="term" value="F:transmembrane transporter activity"/>
    <property type="evidence" value="ECO:0007669"/>
    <property type="project" value="InterPro"/>
</dbReference>
<gene>
    <name evidence="8" type="ORF">SETTUDRAFT_36585</name>
</gene>
<comment type="subcellular location">
    <subcellularLocation>
        <location evidence="1">Membrane</location>
        <topology evidence="1">Multi-pass membrane protein</topology>
    </subcellularLocation>
</comment>
<evidence type="ECO:0000259" key="7">
    <source>
        <dbReference type="PROSITE" id="PS50850"/>
    </source>
</evidence>
<feature type="transmembrane region" description="Helical" evidence="6">
    <location>
        <begin position="197"/>
        <end position="220"/>
    </location>
</feature>
<dbReference type="AlphaFoldDB" id="R0J2Y8"/>
<dbReference type="OrthoDB" id="5296287at2759"/>
<evidence type="ECO:0000313" key="9">
    <source>
        <dbReference type="Proteomes" id="UP000016935"/>
    </source>
</evidence>
<dbReference type="InterPro" id="IPR036259">
    <property type="entry name" value="MFS_trans_sf"/>
</dbReference>
<dbReference type="InterPro" id="IPR020846">
    <property type="entry name" value="MFS_dom"/>
</dbReference>
<dbReference type="GO" id="GO:0016020">
    <property type="term" value="C:membrane"/>
    <property type="evidence" value="ECO:0007669"/>
    <property type="project" value="UniProtKB-SubCell"/>
</dbReference>
<evidence type="ECO:0000256" key="4">
    <source>
        <dbReference type="ARBA" id="ARBA00022989"/>
    </source>
</evidence>
<reference evidence="8 9" key="2">
    <citation type="journal article" date="2013" name="PLoS Genet.">
        <title>Comparative genome structure, secondary metabolite, and effector coding capacity across Cochliobolus pathogens.</title>
        <authorList>
            <person name="Condon B.J."/>
            <person name="Leng Y."/>
            <person name="Wu D."/>
            <person name="Bushley K.E."/>
            <person name="Ohm R.A."/>
            <person name="Otillar R."/>
            <person name="Martin J."/>
            <person name="Schackwitz W."/>
            <person name="Grimwood J."/>
            <person name="MohdZainudin N."/>
            <person name="Xue C."/>
            <person name="Wang R."/>
            <person name="Manning V.A."/>
            <person name="Dhillon B."/>
            <person name="Tu Z.J."/>
            <person name="Steffenson B.J."/>
            <person name="Salamov A."/>
            <person name="Sun H."/>
            <person name="Lowry S."/>
            <person name="LaButti K."/>
            <person name="Han J."/>
            <person name="Copeland A."/>
            <person name="Lindquist E."/>
            <person name="Barry K."/>
            <person name="Schmutz J."/>
            <person name="Baker S.E."/>
            <person name="Ciuffetti L.M."/>
            <person name="Grigoriev I.V."/>
            <person name="Zhong S."/>
            <person name="Turgeon B.G."/>
        </authorList>
    </citation>
    <scope>NUCLEOTIDE SEQUENCE [LARGE SCALE GENOMIC DNA]</scope>
    <source>
        <strain evidence="9">28A</strain>
    </source>
</reference>
<keyword evidence="9" id="KW-1185">Reference proteome</keyword>
<evidence type="ECO:0000256" key="3">
    <source>
        <dbReference type="ARBA" id="ARBA00022692"/>
    </source>
</evidence>
<feature type="transmembrane region" description="Helical" evidence="6">
    <location>
        <begin position="391"/>
        <end position="410"/>
    </location>
</feature>
<dbReference type="CDD" id="cd17323">
    <property type="entry name" value="MFS_Tpo1_MDR_like"/>
    <property type="match status" value="1"/>
</dbReference>
<feature type="transmembrane region" description="Helical" evidence="6">
    <location>
        <begin position="447"/>
        <end position="471"/>
    </location>
</feature>
<dbReference type="InterPro" id="IPR011701">
    <property type="entry name" value="MFS"/>
</dbReference>
<feature type="transmembrane region" description="Helical" evidence="6">
    <location>
        <begin position="416"/>
        <end position="435"/>
    </location>
</feature>
<dbReference type="FunFam" id="1.20.1250.20:FF:000011">
    <property type="entry name" value="MFS multidrug transporter, putative"/>
    <property type="match status" value="1"/>
</dbReference>
<feature type="transmembrane region" description="Helical" evidence="6">
    <location>
        <begin position="105"/>
        <end position="126"/>
    </location>
</feature>
<dbReference type="SUPFAM" id="SSF103473">
    <property type="entry name" value="MFS general substrate transporter"/>
    <property type="match status" value="1"/>
</dbReference>
<proteinExistence type="inferred from homology"/>
<feature type="transmembrane region" description="Helical" evidence="6">
    <location>
        <begin position="72"/>
        <end position="93"/>
    </location>
</feature>
<feature type="transmembrane region" description="Helical" evidence="6">
    <location>
        <begin position="226"/>
        <end position="245"/>
    </location>
</feature>
<keyword evidence="4 6" id="KW-1133">Transmembrane helix</keyword>
<feature type="domain" description="Major facilitator superfamily (MFS) profile" evidence="7">
    <location>
        <begin position="71"/>
        <end position="510"/>
    </location>
</feature>
<dbReference type="PROSITE" id="PS50850">
    <property type="entry name" value="MFS"/>
    <property type="match status" value="1"/>
</dbReference>
<feature type="transmembrane region" description="Helical" evidence="6">
    <location>
        <begin position="338"/>
        <end position="358"/>
    </location>
</feature>
<feature type="transmembrane region" description="Helical" evidence="6">
    <location>
        <begin position="163"/>
        <end position="185"/>
    </location>
</feature>
<dbReference type="HOGENOM" id="CLU_008455_1_2_1"/>
<sequence>MELQVSHSKSDSRVGTSTSSVEVSITNASSDSIIENNHTLSTGQSSNIVSWDGENDPEHPYNWPKWQIRLNCGLVTCASFIIPLVTTLFAPGVPELMREFHNHNSAIEAFVVSIYNLGLALGPLVVAPVSEVFGRVKIYHVCNTIFFLSVVGCALSPNVQCLIAFRFLSGAFGSVCTVNGGGTIADMVPQESRASTMAVFSVGPLLGPITGPIIGGILTTAKGWRWTFWLEAIASGLLSIIMMLVMKESYHPVILERKTARLRKTSGNQLLRSKFYSGLSLTQILKRSIMRPLKILFYAPIVTFMAIYVAITYGYLFLMFASLAQIFQNYYNFSTTASGLAFLGVGLGSLIGVGIFRLTSDRYMAWKTAKADAAANSIGQAREGMKPEYRLMTLPIGGILIPIGLIIYGWTVQYHIHWVVPITAMGLIGCGSVFINTSVQMYLVDTYHVYAASALAANVVLRSLVGAFLPLSGLRMYDDLGMGWGNTLLGFIALLFMPLIIVIMKRGEYLRKRFVIESL</sequence>
<feature type="transmembrane region" description="Helical" evidence="6">
    <location>
        <begin position="295"/>
        <end position="318"/>
    </location>
</feature>
<keyword evidence="5 6" id="KW-0472">Membrane</keyword>
<evidence type="ECO:0000256" key="6">
    <source>
        <dbReference type="SAM" id="Phobius"/>
    </source>
</evidence>
<protein>
    <recommendedName>
        <fullName evidence="7">Major facilitator superfamily (MFS) profile domain-containing protein</fullName>
    </recommendedName>
</protein>